<dbReference type="InterPro" id="IPR016166">
    <property type="entry name" value="FAD-bd_PCMH"/>
</dbReference>
<proteinExistence type="inferred from homology"/>
<keyword evidence="3" id="KW-0285">Flavoprotein</keyword>
<evidence type="ECO:0000313" key="7">
    <source>
        <dbReference type="EMBL" id="RIB26987.1"/>
    </source>
</evidence>
<dbReference type="Pfam" id="PF01565">
    <property type="entry name" value="FAD_binding_4"/>
    <property type="match status" value="1"/>
</dbReference>
<gene>
    <name evidence="7" type="ORF">C2G38_2261876</name>
</gene>
<dbReference type="GO" id="GO:0016491">
    <property type="term" value="F:oxidoreductase activity"/>
    <property type="evidence" value="ECO:0007669"/>
    <property type="project" value="UniProtKB-KW"/>
</dbReference>
<comment type="cofactor">
    <cofactor evidence="1">
        <name>FAD</name>
        <dbReference type="ChEBI" id="CHEBI:57692"/>
    </cofactor>
</comment>
<dbReference type="PROSITE" id="PS51387">
    <property type="entry name" value="FAD_PCMH"/>
    <property type="match status" value="1"/>
</dbReference>
<organism evidence="7 8">
    <name type="scientific">Gigaspora rosea</name>
    <dbReference type="NCBI Taxonomy" id="44941"/>
    <lineage>
        <taxon>Eukaryota</taxon>
        <taxon>Fungi</taxon>
        <taxon>Fungi incertae sedis</taxon>
        <taxon>Mucoromycota</taxon>
        <taxon>Glomeromycotina</taxon>
        <taxon>Glomeromycetes</taxon>
        <taxon>Diversisporales</taxon>
        <taxon>Gigasporaceae</taxon>
        <taxon>Gigaspora</taxon>
    </lineage>
</organism>
<evidence type="ECO:0000256" key="3">
    <source>
        <dbReference type="ARBA" id="ARBA00022630"/>
    </source>
</evidence>
<evidence type="ECO:0000256" key="2">
    <source>
        <dbReference type="ARBA" id="ARBA00005466"/>
    </source>
</evidence>
<name>A0A397W059_9GLOM</name>
<evidence type="ECO:0000259" key="6">
    <source>
        <dbReference type="PROSITE" id="PS51387"/>
    </source>
</evidence>
<dbReference type="InterPro" id="IPR016169">
    <property type="entry name" value="FAD-bd_PCMH_sub2"/>
</dbReference>
<dbReference type="Gene3D" id="3.30.465.10">
    <property type="match status" value="1"/>
</dbReference>
<protein>
    <recommendedName>
        <fullName evidence="6">FAD-binding PCMH-type domain-containing protein</fullName>
    </recommendedName>
</protein>
<dbReference type="GO" id="GO:0071949">
    <property type="term" value="F:FAD binding"/>
    <property type="evidence" value="ECO:0007669"/>
    <property type="project" value="InterPro"/>
</dbReference>
<comment type="caution">
    <text evidence="7">The sequence shown here is derived from an EMBL/GenBank/DDBJ whole genome shotgun (WGS) entry which is preliminary data.</text>
</comment>
<feature type="non-terminal residue" evidence="7">
    <location>
        <position position="1"/>
    </location>
</feature>
<dbReference type="InterPro" id="IPR050416">
    <property type="entry name" value="FAD-linked_Oxidoreductase"/>
</dbReference>
<reference evidence="7" key="1">
    <citation type="submission" date="2018-06" db="EMBL/GenBank/DDBJ databases">
        <title>Comparative genomics reveals the genomic features of Rhizophagus irregularis, R. cerebriforme, R. diaphanum and Gigaspora rosea, and their symbiotic lifestyle signature.</title>
        <authorList>
            <person name="Morin E."/>
            <person name="San Clemente H."/>
            <person name="Chen E.C.H."/>
            <person name="De La Providencia I."/>
            <person name="Hainaut M."/>
            <person name="Kuo A."/>
            <person name="Kohler A."/>
            <person name="Murat C."/>
            <person name="Tang N."/>
            <person name="Roy S."/>
            <person name="Loubradou J."/>
            <person name="Henrissat B."/>
            <person name="Grigoriev I.V."/>
            <person name="Corradi N."/>
            <person name="Roux C."/>
            <person name="Martin F.M."/>
        </authorList>
    </citation>
    <scope>NUCLEOTIDE SEQUENCE [LARGE SCALE GENOMIC DNA]</scope>
    <source>
        <strain evidence="7">DAOM 194757</strain>
    </source>
</reference>
<dbReference type="SUPFAM" id="SSF56176">
    <property type="entry name" value="FAD-binding/transporter-associated domain-like"/>
    <property type="match status" value="1"/>
</dbReference>
<evidence type="ECO:0000256" key="5">
    <source>
        <dbReference type="ARBA" id="ARBA00023002"/>
    </source>
</evidence>
<keyword evidence="8" id="KW-1185">Reference proteome</keyword>
<dbReference type="PANTHER" id="PTHR42973:SF39">
    <property type="entry name" value="FAD-BINDING PCMH-TYPE DOMAIN-CONTAINING PROTEIN"/>
    <property type="match status" value="1"/>
</dbReference>
<accession>A0A397W059</accession>
<dbReference type="InterPro" id="IPR036318">
    <property type="entry name" value="FAD-bd_PCMH-like_sf"/>
</dbReference>
<dbReference type="PANTHER" id="PTHR42973">
    <property type="entry name" value="BINDING OXIDOREDUCTASE, PUTATIVE (AFU_ORTHOLOGUE AFUA_1G17690)-RELATED"/>
    <property type="match status" value="1"/>
</dbReference>
<keyword evidence="5" id="KW-0560">Oxidoreductase</keyword>
<feature type="domain" description="FAD-binding PCMH-type" evidence="6">
    <location>
        <begin position="12"/>
        <end position="191"/>
    </location>
</feature>
<dbReference type="OrthoDB" id="415825at2759"/>
<evidence type="ECO:0000256" key="4">
    <source>
        <dbReference type="ARBA" id="ARBA00022827"/>
    </source>
</evidence>
<evidence type="ECO:0000313" key="8">
    <source>
        <dbReference type="Proteomes" id="UP000266673"/>
    </source>
</evidence>
<keyword evidence="4" id="KW-0274">FAD</keyword>
<dbReference type="Proteomes" id="UP000266673">
    <property type="component" value="Unassembled WGS sequence"/>
</dbReference>
<dbReference type="InterPro" id="IPR006094">
    <property type="entry name" value="Oxid_FAD_bind_N"/>
</dbReference>
<dbReference type="STRING" id="44941.A0A397W059"/>
<evidence type="ECO:0000256" key="1">
    <source>
        <dbReference type="ARBA" id="ARBA00001974"/>
    </source>
</evidence>
<dbReference type="AlphaFoldDB" id="A0A397W059"/>
<dbReference type="EMBL" id="QKWP01000114">
    <property type="protein sequence ID" value="RIB26987.1"/>
    <property type="molecule type" value="Genomic_DNA"/>
</dbReference>
<sequence>YATSSFRSIKDMNPKYILYPKADNEDDFNDIYIAIKYAKDNNLKIAIRTGGHQYSGASSTDRNNIQLDLSNTYKKFEWNEDKTELEIGISYTLDEFANKLEENGSFVPMGQCEYVGLGGHIQTGGYGQLGRGFGLLVDYITGIRIISYDETNKEYKEKWIQKGDELFRAVIGGSPGNFGVITHVRLKVENDKDYPKSYGFFAVCEYDPKKLKEFLDIMLTTIDKDDFDYCVTIVSDSGIKDEEADNNNPSYDETYNQESYINRGNKNVIWPTMIIIHAYQYNGYDEATSPISKIRAVSDVWSIQNDSYAKVTLLVRDWIVLIRREFQLQYIKRGYVSNWKAENLIDTNWSDWVTNRINLAICEDLKLSVQIKYWGGENSAFYKKGIENQNQTSISWRTMNFGFTYDVFFEKEKFQLASELQRENDKCISATNPIFCDKDMRLLWSSYDLNLDYFHDRYYDSEDKYIELCKLRNKYDPNKIFIPNKFCVGAKHEAPKERLEDILEKNKKKFLDMVDPNKSDRDYSPIWDTWCRNRINK</sequence>
<comment type="similarity">
    <text evidence="2">Belongs to the oxygen-dependent FAD-linked oxidoreductase family.</text>
</comment>